<accession>A0ABW4F6R7</accession>
<feature type="region of interest" description="Disordered" evidence="1">
    <location>
        <begin position="414"/>
        <end position="484"/>
    </location>
</feature>
<gene>
    <name evidence="3" type="ORF">ACFSJD_34260</name>
</gene>
<organism evidence="3 4">
    <name type="scientific">Pseudonocardia yunnanensis</name>
    <dbReference type="NCBI Taxonomy" id="58107"/>
    <lineage>
        <taxon>Bacteria</taxon>
        <taxon>Bacillati</taxon>
        <taxon>Actinomycetota</taxon>
        <taxon>Actinomycetes</taxon>
        <taxon>Pseudonocardiales</taxon>
        <taxon>Pseudonocardiaceae</taxon>
        <taxon>Pseudonocardia</taxon>
    </lineage>
</organism>
<proteinExistence type="predicted"/>
<keyword evidence="2" id="KW-1133">Transmembrane helix</keyword>
<dbReference type="Proteomes" id="UP001597114">
    <property type="component" value="Unassembled WGS sequence"/>
</dbReference>
<feature type="transmembrane region" description="Helical" evidence="2">
    <location>
        <begin position="185"/>
        <end position="204"/>
    </location>
</feature>
<feature type="transmembrane region" description="Helical" evidence="2">
    <location>
        <begin position="211"/>
        <end position="232"/>
    </location>
</feature>
<keyword evidence="2" id="KW-0812">Transmembrane</keyword>
<feature type="transmembrane region" description="Helical" evidence="2">
    <location>
        <begin position="359"/>
        <end position="376"/>
    </location>
</feature>
<evidence type="ECO:0000256" key="2">
    <source>
        <dbReference type="SAM" id="Phobius"/>
    </source>
</evidence>
<reference evidence="4" key="1">
    <citation type="journal article" date="2019" name="Int. J. Syst. Evol. Microbiol.">
        <title>The Global Catalogue of Microorganisms (GCM) 10K type strain sequencing project: providing services to taxonomists for standard genome sequencing and annotation.</title>
        <authorList>
            <consortium name="The Broad Institute Genomics Platform"/>
            <consortium name="The Broad Institute Genome Sequencing Center for Infectious Disease"/>
            <person name="Wu L."/>
            <person name="Ma J."/>
        </authorList>
    </citation>
    <scope>NUCLEOTIDE SEQUENCE [LARGE SCALE GENOMIC DNA]</scope>
    <source>
        <strain evidence="4">CCM 7043</strain>
    </source>
</reference>
<feature type="transmembrane region" description="Helical" evidence="2">
    <location>
        <begin position="382"/>
        <end position="401"/>
    </location>
</feature>
<protein>
    <submittedName>
        <fullName evidence="3">SHOCT domain-containing protein</fullName>
    </submittedName>
</protein>
<keyword evidence="2" id="KW-0472">Membrane</keyword>
<feature type="transmembrane region" description="Helical" evidence="2">
    <location>
        <begin position="262"/>
        <end position="281"/>
    </location>
</feature>
<sequence>MRRFGVGLLVLVSALLLVLSSTSLWTRHNVVNTDVFVANGQRIITDPTVEARVESQVVDTIMAKPDVQQAIDQAVSVLPPRLQAFRPSVEEGTRNLLSRGVQLILTSPQFAGLTGAALRTAQTQILNGEPVGLTLGQAKARIPAQDRTGLAGQVINLIPDDVGFTVLTPQDAPRVYTAIDVLKSLWLWVGLVALGILAGALAVSRQRMRTLRAWAVTTGVIALLLVFSLVLIRGPLLGDVKPANVEVANAVYDGVTASLRSWTLWLVLIMAGITAVTLLWGRIGLIPAVRRGYEASRARRAEDRAAAAAPGDGSQPVGQEQTPSWPQRIADETRAFVDGLNLPERLAGLAAFLRRNLRAVRWAGIAVGALVLLLWPAPSLSVFIWVVACVALYIGLIELVLNLGARAETVADEETSPIPVTTNGGVTAGGDTDPSAVLPPSAARAGDGAKHDGAKNDAPQEEDGGAAAAAAATPSANQPMTPEGISAMSSKLDLLMRLGDARTAGVLTDEEFTSQKTQLLTS</sequence>
<evidence type="ECO:0000256" key="1">
    <source>
        <dbReference type="SAM" id="MobiDB-lite"/>
    </source>
</evidence>
<dbReference type="RefSeq" id="WP_344725211.1">
    <property type="nucleotide sequence ID" value="NZ_BAAAUS010000030.1"/>
</dbReference>
<evidence type="ECO:0000313" key="4">
    <source>
        <dbReference type="Proteomes" id="UP001597114"/>
    </source>
</evidence>
<comment type="caution">
    <text evidence="3">The sequence shown here is derived from an EMBL/GenBank/DDBJ whole genome shotgun (WGS) entry which is preliminary data.</text>
</comment>
<feature type="region of interest" description="Disordered" evidence="1">
    <location>
        <begin position="305"/>
        <end position="324"/>
    </location>
</feature>
<dbReference type="EMBL" id="JBHUCO010000046">
    <property type="protein sequence ID" value="MFD1522602.1"/>
    <property type="molecule type" value="Genomic_DNA"/>
</dbReference>
<evidence type="ECO:0000313" key="3">
    <source>
        <dbReference type="EMBL" id="MFD1522602.1"/>
    </source>
</evidence>
<name>A0ABW4F6R7_9PSEU</name>
<keyword evidence="4" id="KW-1185">Reference proteome</keyword>